<sequence length="910" mass="94772">MAAIVPVVGAVALWVVTGSVYTLWFALLGPLIAAATLLDARRASRRDGRRASVEAARARERVAAAVVERHDAERAQLWARRPDVARLDDRDEDVWRGGPVASIVVGAGERASAVRVTGGDGDAEAVALRRRAARLAGAPVAVPAEGGVAVVGPDVLAAAVQRALVLQLCLAHAPGEVRVVGPCEGESAWAQELPHRTALTGARLTMVAPGARVPADADIAIARCRPGDPLPPRCAAVVTVTSPRAARLEHAGETVELEVEAVSVVQARAIAARLAARAEQSLGIARDAAAPIALAALRDETKEAGEADGALPAVIGRAGAEPFVVDLVQDGPHAVVAGVTGSGKSELLITWILSLCATRSVDDVTFLLADFKGGTAFDALSGVPHVTGVITDLDGSGARRAIESLRAELRRRESTIAASGARDILDPRVRLPRLIVVVDEFAALLADHPELHAVFADLAARGRALGIHLVLGTQRTAGVIRDNLLANCPLRVSLRVTDAADSRALLGVDDAALLPGGVAARGCALVRRAADAQPVPVRIALSGPDDVEAAVLRGGEGAPRRAWLPELPRRVLLAELAERADAAPGRLLLGIADEPERQRQPVVSMTAADRALLVVGGPGAGVSNVLDLVGAQAARSIRLPADAEGVWDAVTALAEQPPAAGAVVVLDDLDAIATRFPAEYGQALWERLDTAVRRAAESGALVVAGAHRLPGAVARLAELFPRRLLLRYPTRMDHAAAGGDPSTFDPGAPAGRGRLDGRTIQTALAPERPPTPRVVAEPWDPSARVTGLVARRSPSSRDALAAWEAAGARVRGLDEYAADPSAAADGRVVLTGEPEDWQRHWRLLADVRGDHDLVVDTSCASELRVLVGFRGVPPYCEPGRGRAWLVSAGGDPVRIVLPASDSGRTVGTSR</sequence>
<dbReference type="Gene3D" id="3.40.50.300">
    <property type="entry name" value="P-loop containing nucleotide triphosphate hydrolases"/>
    <property type="match status" value="3"/>
</dbReference>
<name>A0ABS7HLA2_9MICO</name>
<dbReference type="GO" id="GO:0051301">
    <property type="term" value="P:cell division"/>
    <property type="evidence" value="ECO:0007669"/>
    <property type="project" value="UniProtKB-KW"/>
</dbReference>
<proteinExistence type="predicted"/>
<dbReference type="PANTHER" id="PTHR22683">
    <property type="entry name" value="SPORULATION PROTEIN RELATED"/>
    <property type="match status" value="1"/>
</dbReference>
<keyword evidence="5" id="KW-0131">Cell cycle</keyword>
<accession>A0ABS7HLA2</accession>
<dbReference type="InterPro" id="IPR002543">
    <property type="entry name" value="FtsK_dom"/>
</dbReference>
<evidence type="ECO:0000256" key="1">
    <source>
        <dbReference type="ARBA" id="ARBA00022741"/>
    </source>
</evidence>
<evidence type="ECO:0000259" key="4">
    <source>
        <dbReference type="PROSITE" id="PS50901"/>
    </source>
</evidence>
<dbReference type="CDD" id="cd01127">
    <property type="entry name" value="TrwB_TraG_TraD_VirD4"/>
    <property type="match status" value="1"/>
</dbReference>
<dbReference type="InterPro" id="IPR027417">
    <property type="entry name" value="P-loop_NTPase"/>
</dbReference>
<keyword evidence="2 3" id="KW-0067">ATP-binding</keyword>
<dbReference type="SUPFAM" id="SSF52540">
    <property type="entry name" value="P-loop containing nucleoside triphosphate hydrolases"/>
    <property type="match status" value="1"/>
</dbReference>
<evidence type="ECO:0000256" key="3">
    <source>
        <dbReference type="PROSITE-ProRule" id="PRU00289"/>
    </source>
</evidence>
<gene>
    <name evidence="5" type="ORF">JNB62_08525</name>
</gene>
<evidence type="ECO:0000313" key="6">
    <source>
        <dbReference type="Proteomes" id="UP001196843"/>
    </source>
</evidence>
<dbReference type="InterPro" id="IPR050206">
    <property type="entry name" value="FtsK/SpoIIIE/SftA"/>
</dbReference>
<dbReference type="Proteomes" id="UP001196843">
    <property type="component" value="Unassembled WGS sequence"/>
</dbReference>
<organism evidence="5 6">
    <name type="scientific">Microbacterium jejuense</name>
    <dbReference type="NCBI Taxonomy" id="1263637"/>
    <lineage>
        <taxon>Bacteria</taxon>
        <taxon>Bacillati</taxon>
        <taxon>Actinomycetota</taxon>
        <taxon>Actinomycetes</taxon>
        <taxon>Micrococcales</taxon>
        <taxon>Microbacteriaceae</taxon>
        <taxon>Microbacterium</taxon>
    </lineage>
</organism>
<keyword evidence="5" id="KW-0132">Cell division</keyword>
<feature type="domain" description="FtsK" evidence="4">
    <location>
        <begin position="320"/>
        <end position="503"/>
    </location>
</feature>
<evidence type="ECO:0000313" key="5">
    <source>
        <dbReference type="EMBL" id="MBW9093724.1"/>
    </source>
</evidence>
<reference evidence="5 6" key="1">
    <citation type="journal article" date="2021" name="MBio">
        <title>Poor Competitiveness of Bradyrhizobium in Pigeon Pea Root Colonization in Indian Soils.</title>
        <authorList>
            <person name="Chalasani D."/>
            <person name="Basu A."/>
            <person name="Pullabhotla S.V.S.R.N."/>
            <person name="Jorrin B."/>
            <person name="Neal A.L."/>
            <person name="Poole P.S."/>
            <person name="Podile A.R."/>
            <person name="Tkacz A."/>
        </authorList>
    </citation>
    <scope>NUCLEOTIDE SEQUENCE [LARGE SCALE GENOMIC DNA]</scope>
    <source>
        <strain evidence="5 6">HU14</strain>
    </source>
</reference>
<dbReference type="EMBL" id="JAEUAW010000005">
    <property type="protein sequence ID" value="MBW9093724.1"/>
    <property type="molecule type" value="Genomic_DNA"/>
</dbReference>
<keyword evidence="1 3" id="KW-0547">Nucleotide-binding</keyword>
<feature type="binding site" evidence="3">
    <location>
        <begin position="338"/>
        <end position="345"/>
    </location>
    <ligand>
        <name>ATP</name>
        <dbReference type="ChEBI" id="CHEBI:30616"/>
    </ligand>
</feature>
<dbReference type="RefSeq" id="WP_220300441.1">
    <property type="nucleotide sequence ID" value="NZ_JAEUAW010000005.1"/>
</dbReference>
<dbReference type="Pfam" id="PF01580">
    <property type="entry name" value="FtsK_SpoIIIE"/>
    <property type="match status" value="1"/>
</dbReference>
<evidence type="ECO:0000256" key="2">
    <source>
        <dbReference type="ARBA" id="ARBA00022840"/>
    </source>
</evidence>
<comment type="caution">
    <text evidence="5">The sequence shown here is derived from an EMBL/GenBank/DDBJ whole genome shotgun (WGS) entry which is preliminary data.</text>
</comment>
<dbReference type="PANTHER" id="PTHR22683:SF1">
    <property type="entry name" value="TYPE VII SECRETION SYSTEM PROTEIN ESSC"/>
    <property type="match status" value="1"/>
</dbReference>
<protein>
    <submittedName>
        <fullName evidence="5">Cell division protein FtsK</fullName>
    </submittedName>
</protein>
<keyword evidence="6" id="KW-1185">Reference proteome</keyword>
<dbReference type="PROSITE" id="PS50901">
    <property type="entry name" value="FTSK"/>
    <property type="match status" value="1"/>
</dbReference>